<protein>
    <submittedName>
        <fullName evidence="2">Aldo/keto reductase</fullName>
    </submittedName>
</protein>
<dbReference type="InterPro" id="IPR023210">
    <property type="entry name" value="NADP_OxRdtase_dom"/>
</dbReference>
<feature type="domain" description="NADP-dependent oxidoreductase" evidence="1">
    <location>
        <begin position="69"/>
        <end position="320"/>
    </location>
</feature>
<evidence type="ECO:0000259" key="1">
    <source>
        <dbReference type="Pfam" id="PF00248"/>
    </source>
</evidence>
<evidence type="ECO:0000313" key="2">
    <source>
        <dbReference type="EMBL" id="PZQ76361.1"/>
    </source>
</evidence>
<organism evidence="2 3">
    <name type="scientific">Variovorax paradoxus</name>
    <dbReference type="NCBI Taxonomy" id="34073"/>
    <lineage>
        <taxon>Bacteria</taxon>
        <taxon>Pseudomonadati</taxon>
        <taxon>Pseudomonadota</taxon>
        <taxon>Betaproteobacteria</taxon>
        <taxon>Burkholderiales</taxon>
        <taxon>Comamonadaceae</taxon>
        <taxon>Variovorax</taxon>
    </lineage>
</organism>
<dbReference type="CDD" id="cd19095">
    <property type="entry name" value="AKR_PA4992-like"/>
    <property type="match status" value="1"/>
</dbReference>
<dbReference type="AlphaFoldDB" id="A0A2W5QD51"/>
<dbReference type="InterPro" id="IPR036812">
    <property type="entry name" value="NAD(P)_OxRdtase_dom_sf"/>
</dbReference>
<dbReference type="Pfam" id="PF00248">
    <property type="entry name" value="Aldo_ket_red"/>
    <property type="match status" value="1"/>
</dbReference>
<sequence length="367" mass="40579">MITPCGSPTRRKLLQAGVGIAAGVPLALPSFSARGQTATPSPARSNLPPPPAGVLTKKIARTGESVSALGLGTFLTFDALPGQPRENLREVVKRYWDGGVRLLDTSPLYGSGETNVGDFITGLGINSELFMANKLWTTGDYLTDESHANRSLEQSQLRLWRQHFDLMQCHSIVNAESVLPLLNAWKREGRIRLVGVTHHESDYHDLLAQWIDRGSVDFVQVNYSIFNRNAEKRVFPAAQQHGVGVLVNMAMEKGRLHKVVEGQQLPAFAREYGVENWAQYFLKFVMSHPAVTCCLSSTANPEHAAENVGALKGPLPDAAMRTRMLQHLERLPGFTRIASMPWYPGKDNQYQGFIRRGQASLRARNSP</sequence>
<evidence type="ECO:0000313" key="3">
    <source>
        <dbReference type="Proteomes" id="UP000249135"/>
    </source>
</evidence>
<dbReference type="SUPFAM" id="SSF51430">
    <property type="entry name" value="NAD(P)-linked oxidoreductase"/>
    <property type="match status" value="1"/>
</dbReference>
<name>A0A2W5QD51_VARPD</name>
<dbReference type="InterPro" id="IPR053135">
    <property type="entry name" value="AKR2_Oxidoreductase"/>
</dbReference>
<reference evidence="2 3" key="1">
    <citation type="submission" date="2017-08" db="EMBL/GenBank/DDBJ databases">
        <title>Infants hospitalized years apart are colonized by the same room-sourced microbial strains.</title>
        <authorList>
            <person name="Brooks B."/>
            <person name="Olm M.R."/>
            <person name="Firek B.A."/>
            <person name="Baker R."/>
            <person name="Thomas B.C."/>
            <person name="Morowitz M.J."/>
            <person name="Banfield J.F."/>
        </authorList>
    </citation>
    <scope>NUCLEOTIDE SEQUENCE [LARGE SCALE GENOMIC DNA]</scope>
    <source>
        <strain evidence="2">S2_005_003_R2_41</strain>
    </source>
</reference>
<dbReference type="Gene3D" id="3.20.20.100">
    <property type="entry name" value="NADP-dependent oxidoreductase domain"/>
    <property type="match status" value="1"/>
</dbReference>
<comment type="caution">
    <text evidence="2">The sequence shown here is derived from an EMBL/GenBank/DDBJ whole genome shotgun (WGS) entry which is preliminary data.</text>
</comment>
<proteinExistence type="predicted"/>
<gene>
    <name evidence="2" type="ORF">DI563_07240</name>
</gene>
<dbReference type="Proteomes" id="UP000249135">
    <property type="component" value="Unassembled WGS sequence"/>
</dbReference>
<accession>A0A2W5QD51</accession>
<dbReference type="EMBL" id="QFPP01000054">
    <property type="protein sequence ID" value="PZQ76361.1"/>
    <property type="molecule type" value="Genomic_DNA"/>
</dbReference>
<dbReference type="PANTHER" id="PTHR43312">
    <property type="entry name" value="D-THREO-ALDOSE 1-DEHYDROGENASE"/>
    <property type="match status" value="1"/>
</dbReference>
<dbReference type="PANTHER" id="PTHR43312:SF1">
    <property type="entry name" value="NADP-DEPENDENT OXIDOREDUCTASE DOMAIN-CONTAINING PROTEIN"/>
    <property type="match status" value="1"/>
</dbReference>